<keyword evidence="1" id="KW-0472">Membrane</keyword>
<evidence type="ECO:0000256" key="1">
    <source>
        <dbReference type="SAM" id="Phobius"/>
    </source>
</evidence>
<protein>
    <submittedName>
        <fullName evidence="2">Uncharacterized protein</fullName>
    </submittedName>
</protein>
<feature type="transmembrane region" description="Helical" evidence="1">
    <location>
        <begin position="6"/>
        <end position="23"/>
    </location>
</feature>
<gene>
    <name evidence="2" type="ORF">S12H4_61912</name>
</gene>
<accession>X1VS90</accession>
<keyword evidence="1" id="KW-0812">Transmembrane</keyword>
<organism evidence="2">
    <name type="scientific">marine sediment metagenome</name>
    <dbReference type="NCBI Taxonomy" id="412755"/>
    <lineage>
        <taxon>unclassified sequences</taxon>
        <taxon>metagenomes</taxon>
        <taxon>ecological metagenomes</taxon>
    </lineage>
</organism>
<keyword evidence="1" id="KW-1133">Transmembrane helix</keyword>
<name>X1VS90_9ZZZZ</name>
<proteinExistence type="predicted"/>
<reference evidence="2" key="1">
    <citation type="journal article" date="2014" name="Front. Microbiol.">
        <title>High frequency of phylogenetically diverse reductive dehalogenase-homologous genes in deep subseafloor sedimentary metagenomes.</title>
        <authorList>
            <person name="Kawai M."/>
            <person name="Futagami T."/>
            <person name="Toyoda A."/>
            <person name="Takaki Y."/>
            <person name="Nishi S."/>
            <person name="Hori S."/>
            <person name="Arai W."/>
            <person name="Tsubouchi T."/>
            <person name="Morono Y."/>
            <person name="Uchiyama I."/>
            <person name="Ito T."/>
            <person name="Fujiyama A."/>
            <person name="Inagaki F."/>
            <person name="Takami H."/>
        </authorList>
    </citation>
    <scope>NUCLEOTIDE SEQUENCE</scope>
    <source>
        <strain evidence="2">Expedition CK06-06</strain>
    </source>
</reference>
<evidence type="ECO:0000313" key="2">
    <source>
        <dbReference type="EMBL" id="GAJ23547.1"/>
    </source>
</evidence>
<dbReference type="EMBL" id="BARW01041282">
    <property type="protein sequence ID" value="GAJ23547.1"/>
    <property type="molecule type" value="Genomic_DNA"/>
</dbReference>
<feature type="non-terminal residue" evidence="2">
    <location>
        <position position="41"/>
    </location>
</feature>
<sequence length="41" mass="4865">MMELQILGALFSLFMAYTTFLYYKRGDYNTTGFLGWMAVWL</sequence>
<comment type="caution">
    <text evidence="2">The sequence shown here is derived from an EMBL/GenBank/DDBJ whole genome shotgun (WGS) entry which is preliminary data.</text>
</comment>
<dbReference type="AlphaFoldDB" id="X1VS90"/>